<organism evidence="2 3">
    <name type="scientific">Lithocarpus litseifolius</name>
    <dbReference type="NCBI Taxonomy" id="425828"/>
    <lineage>
        <taxon>Eukaryota</taxon>
        <taxon>Viridiplantae</taxon>
        <taxon>Streptophyta</taxon>
        <taxon>Embryophyta</taxon>
        <taxon>Tracheophyta</taxon>
        <taxon>Spermatophyta</taxon>
        <taxon>Magnoliopsida</taxon>
        <taxon>eudicotyledons</taxon>
        <taxon>Gunneridae</taxon>
        <taxon>Pentapetalae</taxon>
        <taxon>rosids</taxon>
        <taxon>fabids</taxon>
        <taxon>Fagales</taxon>
        <taxon>Fagaceae</taxon>
        <taxon>Lithocarpus</taxon>
    </lineage>
</organism>
<evidence type="ECO:0000313" key="3">
    <source>
        <dbReference type="Proteomes" id="UP001459277"/>
    </source>
</evidence>
<keyword evidence="3" id="KW-1185">Reference proteome</keyword>
<dbReference type="PANTHER" id="PTHR33971">
    <property type="entry name" value="OS06G0232000 PROTEIN"/>
    <property type="match status" value="1"/>
</dbReference>
<accession>A0AAW2DU91</accession>
<feature type="region of interest" description="Disordered" evidence="1">
    <location>
        <begin position="175"/>
        <end position="196"/>
    </location>
</feature>
<reference evidence="2 3" key="1">
    <citation type="submission" date="2024-01" db="EMBL/GenBank/DDBJ databases">
        <title>A telomere-to-telomere, gap-free genome of sweet tea (Lithocarpus litseifolius).</title>
        <authorList>
            <person name="Zhou J."/>
        </authorList>
    </citation>
    <scope>NUCLEOTIDE SEQUENCE [LARGE SCALE GENOMIC DNA]</scope>
    <source>
        <strain evidence="2">Zhou-2022a</strain>
        <tissue evidence="2">Leaf</tissue>
    </source>
</reference>
<evidence type="ECO:0000313" key="2">
    <source>
        <dbReference type="EMBL" id="KAL0012541.1"/>
    </source>
</evidence>
<dbReference type="GO" id="GO:0070300">
    <property type="term" value="F:phosphatidic acid binding"/>
    <property type="evidence" value="ECO:0007669"/>
    <property type="project" value="InterPro"/>
</dbReference>
<evidence type="ECO:0000256" key="1">
    <source>
        <dbReference type="SAM" id="MobiDB-lite"/>
    </source>
</evidence>
<dbReference type="Proteomes" id="UP001459277">
    <property type="component" value="Unassembled WGS sequence"/>
</dbReference>
<dbReference type="AlphaFoldDB" id="A0AAW2DU91"/>
<dbReference type="PANTHER" id="PTHR33971:SF3">
    <property type="entry name" value="UBIQUITIN CARBOXYL-TERMINAL HYDROLASE 36"/>
    <property type="match status" value="1"/>
</dbReference>
<sequence length="306" mass="34393">MAYYRSSYLEDDLGEYNLTPYDDSYDSVPSHGLMDYYPSYDSNNYQFFEYNSIPCYSAYNPPHSYSSIAYSTSTFSEPRCIEYDPDVYGGDYNPGLTQFVISYSTVEFNVPEFDDYDPTPYGGGYDIAQSYGKPLPASDEICYPRSMPPDPNALALDAVTSGSIALPRGIEETGALAEKPQNGSKQSLANEEEQQLHDISDKGLDSHKEEPFQGDGSGYENGIAEEHGYEAYDKPVPEPPSDEFEFGDANDNEVNEPPNATLRDFNDYLMDDVVHVLTNNENNAIYNDQLYFEEPIQDNQNFGLND</sequence>
<dbReference type="EMBL" id="JAZDWU010000002">
    <property type="protein sequence ID" value="KAL0012541.1"/>
    <property type="molecule type" value="Genomic_DNA"/>
</dbReference>
<comment type="caution">
    <text evidence="2">The sequence shown here is derived from an EMBL/GenBank/DDBJ whole genome shotgun (WGS) entry which is preliminary data.</text>
</comment>
<dbReference type="InterPro" id="IPR038943">
    <property type="entry name" value="PLDrp1-like"/>
</dbReference>
<protein>
    <submittedName>
        <fullName evidence="2">Uncharacterized protein</fullName>
    </submittedName>
</protein>
<name>A0AAW2DU91_9ROSI</name>
<dbReference type="GO" id="GO:0004674">
    <property type="term" value="F:protein serine/threonine kinase activity"/>
    <property type="evidence" value="ECO:0007669"/>
    <property type="project" value="TreeGrafter"/>
</dbReference>
<gene>
    <name evidence="2" type="ORF">SO802_007649</name>
</gene>
<proteinExistence type="predicted"/>